<comment type="caution">
    <text evidence="2">The sequence shown here is derived from an EMBL/GenBank/DDBJ whole genome shotgun (WGS) entry which is preliminary data.</text>
</comment>
<gene>
    <name evidence="2" type="ORF">BKA10_002124</name>
</gene>
<keyword evidence="1" id="KW-0812">Transmembrane</keyword>
<keyword evidence="3" id="KW-1185">Reference proteome</keyword>
<dbReference type="RefSeq" id="WP_183499878.1">
    <property type="nucleotide sequence ID" value="NZ_BAABCO010000004.1"/>
</dbReference>
<evidence type="ECO:0000313" key="2">
    <source>
        <dbReference type="EMBL" id="MBB4140330.1"/>
    </source>
</evidence>
<evidence type="ECO:0000313" key="3">
    <source>
        <dbReference type="Proteomes" id="UP000549113"/>
    </source>
</evidence>
<organism evidence="2 3">
    <name type="scientific">Microbacterium invictum</name>
    <dbReference type="NCBI Taxonomy" id="515415"/>
    <lineage>
        <taxon>Bacteria</taxon>
        <taxon>Bacillati</taxon>
        <taxon>Actinomycetota</taxon>
        <taxon>Actinomycetes</taxon>
        <taxon>Micrococcales</taxon>
        <taxon>Microbacteriaceae</taxon>
        <taxon>Microbacterium</taxon>
    </lineage>
</organism>
<keyword evidence="1" id="KW-1133">Transmembrane helix</keyword>
<dbReference type="EMBL" id="JACIFH010000001">
    <property type="protein sequence ID" value="MBB4140330.1"/>
    <property type="molecule type" value="Genomic_DNA"/>
</dbReference>
<dbReference type="AlphaFoldDB" id="A0AA40SQ35"/>
<reference evidence="2 3" key="1">
    <citation type="submission" date="2020-08" db="EMBL/GenBank/DDBJ databases">
        <title>Sequencing the genomes of 1000 actinobacteria strains.</title>
        <authorList>
            <person name="Klenk H.-P."/>
        </authorList>
    </citation>
    <scope>NUCLEOTIDE SEQUENCE [LARGE SCALE GENOMIC DNA]</scope>
    <source>
        <strain evidence="2 3">DSM 19600</strain>
    </source>
</reference>
<sequence>MIRPDRAGRAIAPSVRWPVARLLVGLGLVLALLMCSWAATHSETEGRQAASIAEPIIIMDEAGAVPTVTSGGHASEAGDLGAALCLLGVVCALMLVVLAWRAPSRPYSVERVAKMMLELITVAPSRMPALTLAQLGVSRT</sequence>
<feature type="transmembrane region" description="Helical" evidence="1">
    <location>
        <begin position="80"/>
        <end position="100"/>
    </location>
</feature>
<proteinExistence type="predicted"/>
<dbReference type="Proteomes" id="UP000549113">
    <property type="component" value="Unassembled WGS sequence"/>
</dbReference>
<accession>A0AA40SQ35</accession>
<keyword evidence="1" id="KW-0472">Membrane</keyword>
<name>A0AA40SQ35_9MICO</name>
<protein>
    <submittedName>
        <fullName evidence="2">Uncharacterized protein</fullName>
    </submittedName>
</protein>
<evidence type="ECO:0000256" key="1">
    <source>
        <dbReference type="SAM" id="Phobius"/>
    </source>
</evidence>